<protein>
    <submittedName>
        <fullName evidence="1">Uncharacterized protein</fullName>
    </submittedName>
</protein>
<proteinExistence type="predicted"/>
<organism evidence="1 2">
    <name type="scientific">Winogradskyella ouciana</name>
    <dbReference type="NCBI Taxonomy" id="2608631"/>
    <lineage>
        <taxon>Bacteria</taxon>
        <taxon>Pseudomonadati</taxon>
        <taxon>Bacteroidota</taxon>
        <taxon>Flavobacteriia</taxon>
        <taxon>Flavobacteriales</taxon>
        <taxon>Flavobacteriaceae</taxon>
        <taxon>Winogradskyella</taxon>
    </lineage>
</organism>
<name>A0A7K1GCF2_9FLAO</name>
<sequence length="256" mass="30696">MKIKDSSKKIIKSYNWFGISFYEKKRISESPLQLDFEPVHCEDIGLYVIGKYPRLKYSSLPYEENFNWQHQAIATIRLTILNLINNGDVEIIKVKNKTSYLYKTFPSEDTDYYFKVSDLQLDKDWFSQLVYKTINEVNRSKHPNLFKYVRAILDKIVYSQSTYRKPARAFIIQILRKYTKTHSWIQLDTKSRFLGLLENNSLKVAEIYIPRINMQHQSLTNLDNTLIRNHKDYSHFCKSLHYEIKRDFKRRQPKSN</sequence>
<evidence type="ECO:0000313" key="2">
    <source>
        <dbReference type="Proteomes" id="UP000447545"/>
    </source>
</evidence>
<dbReference type="AlphaFoldDB" id="A0A7K1GCF2"/>
<dbReference type="Proteomes" id="UP000447545">
    <property type="component" value="Unassembled WGS sequence"/>
</dbReference>
<dbReference type="RefSeq" id="WP_155087382.1">
    <property type="nucleotide sequence ID" value="NZ_WJYA01000002.1"/>
</dbReference>
<evidence type="ECO:0000313" key="1">
    <source>
        <dbReference type="EMBL" id="MTE25539.1"/>
    </source>
</evidence>
<comment type="caution">
    <text evidence="1">The sequence shown here is derived from an EMBL/GenBank/DDBJ whole genome shotgun (WGS) entry which is preliminary data.</text>
</comment>
<gene>
    <name evidence="1" type="ORF">F1003_01240</name>
</gene>
<dbReference type="EMBL" id="WJYA01000002">
    <property type="protein sequence ID" value="MTE25539.1"/>
    <property type="molecule type" value="Genomic_DNA"/>
</dbReference>
<keyword evidence="2" id="KW-1185">Reference proteome</keyword>
<accession>A0A7K1GCF2</accession>
<reference evidence="1 2" key="1">
    <citation type="submission" date="2019-11" db="EMBL/GenBank/DDBJ databases">
        <title>Winogradskyella ouciana sp. nov., isolated from the hadal seawater of the Mariana Trench.</title>
        <authorList>
            <person name="Liu R."/>
        </authorList>
    </citation>
    <scope>NUCLEOTIDE SEQUENCE [LARGE SCALE GENOMIC DNA]</scope>
    <source>
        <strain evidence="1 2">ZXX205</strain>
    </source>
</reference>